<dbReference type="GO" id="GO:0000160">
    <property type="term" value="P:phosphorelay signal transduction system"/>
    <property type="evidence" value="ECO:0007669"/>
    <property type="project" value="InterPro"/>
</dbReference>
<dbReference type="InterPro" id="IPR043128">
    <property type="entry name" value="Rev_trsase/Diguanyl_cyclase"/>
</dbReference>
<evidence type="ECO:0000259" key="1">
    <source>
        <dbReference type="PROSITE" id="PS50110"/>
    </source>
</evidence>
<dbReference type="SUPFAM" id="SSF55073">
    <property type="entry name" value="Nucleotide cyclase"/>
    <property type="match status" value="1"/>
</dbReference>
<dbReference type="PROSITE" id="PS50110">
    <property type="entry name" value="RESPONSE_REGULATORY"/>
    <property type="match status" value="1"/>
</dbReference>
<dbReference type="Pfam" id="PF00072">
    <property type="entry name" value="Response_reg"/>
    <property type="match status" value="1"/>
</dbReference>
<dbReference type="InterPro" id="IPR035965">
    <property type="entry name" value="PAS-like_dom_sf"/>
</dbReference>
<dbReference type="PANTHER" id="PTHR44757">
    <property type="entry name" value="DIGUANYLATE CYCLASE DGCP"/>
    <property type="match status" value="1"/>
</dbReference>
<protein>
    <submittedName>
        <fullName evidence="5">Diguanylate cyclase/phosphodiesterase (GGDEF &amp; EAL domains) with PAS/PAC sensor(S)</fullName>
    </submittedName>
</protein>
<evidence type="ECO:0000259" key="4">
    <source>
        <dbReference type="PROSITE" id="PS50887"/>
    </source>
</evidence>
<dbReference type="NCBIfam" id="TIGR00254">
    <property type="entry name" value="GGDEF"/>
    <property type="match status" value="1"/>
</dbReference>
<dbReference type="SMART" id="SM00091">
    <property type="entry name" value="PAS"/>
    <property type="match status" value="1"/>
</dbReference>
<dbReference type="Gene3D" id="3.40.50.2300">
    <property type="match status" value="1"/>
</dbReference>
<dbReference type="SUPFAM" id="SSF52172">
    <property type="entry name" value="CheY-like"/>
    <property type="match status" value="1"/>
</dbReference>
<dbReference type="SMART" id="SM00052">
    <property type="entry name" value="EAL"/>
    <property type="match status" value="1"/>
</dbReference>
<name>A0A3B0ZGX3_9ZZZZ</name>
<dbReference type="EMBL" id="UOFQ01000048">
    <property type="protein sequence ID" value="VAW86682.1"/>
    <property type="molecule type" value="Genomic_DNA"/>
</dbReference>
<dbReference type="InterPro" id="IPR052155">
    <property type="entry name" value="Biofilm_reg_signaling"/>
</dbReference>
<dbReference type="FunFam" id="3.20.20.450:FF:000001">
    <property type="entry name" value="Cyclic di-GMP phosphodiesterase yahA"/>
    <property type="match status" value="1"/>
</dbReference>
<dbReference type="AlphaFoldDB" id="A0A3B0ZGX3"/>
<evidence type="ECO:0000259" key="2">
    <source>
        <dbReference type="PROSITE" id="PS50112"/>
    </source>
</evidence>
<dbReference type="SUPFAM" id="SSF141868">
    <property type="entry name" value="EAL domain-like"/>
    <property type="match status" value="1"/>
</dbReference>
<dbReference type="Gene3D" id="3.20.20.450">
    <property type="entry name" value="EAL domain"/>
    <property type="match status" value="1"/>
</dbReference>
<sequence length="691" mass="76983">MERTLLLVDDEPHILSSLKRLLREEGYHILTAASARDGLALLDHERIDVVVSDQRMPQMTGVEFLSCVKERFPHTVRIVLSGYADFGAVTNAINHGAIYKFFTKPWNDELLRSNLQEAFQRFELVWKNEQLLQVFDSTIEGIMITDTEGAIQSVNPAFTTITGYSADEVIGNNMKLLQSDRHDCSFYQQMSQALAEKGEWHGEVWNCRKDGVTYPEWRSITAIHNDSANTTHNTTQYVSLFIDITEQKANEARIEHQAYYDALTDLPNRRLFNEHLATALDMAERREWTAAVMFFDLDRFKTVNDTLGHDMGDRLLVNIAQRLTAVIRQEDLVARMGGDEFTLLLPQIDQRHDAVTVANKILQALSEPVMVAGHELYVTASLGIALYPDDGARADLLMKNADSAMYQAKGRGGNQHQFYSPVMNGEASARLALESDLHKALQHAEFELYYQPQVELASGRITGMEALIRWRHPRLGLISPDSFIPLAEETGLIVAIGEWALHSACTQLKQWQAAGLAVQRVAVNLSARQFYDHDLVATVAAALAASGLAPAHLELELTESIVMNDASATIETLSRLKAMGLTLSIDDFGTGYSSLSYLQRFPLDILKIDASFIHDLGNGEEGGAIVTAIIAMGHSLGLGIIAEGVEERAQLDFLQAQGCDEVQGYYFSRPLPVDEMARLLQQGFQVEKIPC</sequence>
<dbReference type="Pfam" id="PF13426">
    <property type="entry name" value="PAS_9"/>
    <property type="match status" value="1"/>
</dbReference>
<dbReference type="CDD" id="cd01949">
    <property type="entry name" value="GGDEF"/>
    <property type="match status" value="1"/>
</dbReference>
<evidence type="ECO:0000259" key="3">
    <source>
        <dbReference type="PROSITE" id="PS50883"/>
    </source>
</evidence>
<feature type="domain" description="GGDEF" evidence="4">
    <location>
        <begin position="288"/>
        <end position="421"/>
    </location>
</feature>
<proteinExistence type="predicted"/>
<dbReference type="FunFam" id="3.30.70.270:FF:000001">
    <property type="entry name" value="Diguanylate cyclase domain protein"/>
    <property type="match status" value="1"/>
</dbReference>
<feature type="domain" description="PAS" evidence="2">
    <location>
        <begin position="127"/>
        <end position="197"/>
    </location>
</feature>
<evidence type="ECO:0000313" key="5">
    <source>
        <dbReference type="EMBL" id="VAW86682.1"/>
    </source>
</evidence>
<feature type="domain" description="Response regulatory" evidence="1">
    <location>
        <begin position="4"/>
        <end position="119"/>
    </location>
</feature>
<dbReference type="InterPro" id="IPR001789">
    <property type="entry name" value="Sig_transdc_resp-reg_receiver"/>
</dbReference>
<accession>A0A3B0ZGX3</accession>
<gene>
    <name evidence="5" type="ORF">MNBD_GAMMA17-587</name>
</gene>
<dbReference type="InterPro" id="IPR000014">
    <property type="entry name" value="PAS"/>
</dbReference>
<dbReference type="SUPFAM" id="SSF55785">
    <property type="entry name" value="PYP-like sensor domain (PAS domain)"/>
    <property type="match status" value="1"/>
</dbReference>
<dbReference type="Pfam" id="PF00990">
    <property type="entry name" value="GGDEF"/>
    <property type="match status" value="1"/>
</dbReference>
<dbReference type="Pfam" id="PF00563">
    <property type="entry name" value="EAL"/>
    <property type="match status" value="1"/>
</dbReference>
<dbReference type="NCBIfam" id="TIGR00229">
    <property type="entry name" value="sensory_box"/>
    <property type="match status" value="1"/>
</dbReference>
<dbReference type="InterPro" id="IPR001633">
    <property type="entry name" value="EAL_dom"/>
</dbReference>
<dbReference type="PROSITE" id="PS50887">
    <property type="entry name" value="GGDEF"/>
    <property type="match status" value="1"/>
</dbReference>
<dbReference type="PIRSF" id="PIRSF005925">
    <property type="entry name" value="Dos"/>
    <property type="match status" value="1"/>
</dbReference>
<dbReference type="SMART" id="SM00448">
    <property type="entry name" value="REC"/>
    <property type="match status" value="1"/>
</dbReference>
<reference evidence="5" key="1">
    <citation type="submission" date="2018-06" db="EMBL/GenBank/DDBJ databases">
        <authorList>
            <person name="Zhirakovskaya E."/>
        </authorList>
    </citation>
    <scope>NUCLEOTIDE SEQUENCE</scope>
</reference>
<dbReference type="InterPro" id="IPR000160">
    <property type="entry name" value="GGDEF_dom"/>
</dbReference>
<dbReference type="InterPro" id="IPR029787">
    <property type="entry name" value="Nucleotide_cyclase"/>
</dbReference>
<dbReference type="CDD" id="cd01948">
    <property type="entry name" value="EAL"/>
    <property type="match status" value="1"/>
</dbReference>
<feature type="domain" description="EAL" evidence="3">
    <location>
        <begin position="430"/>
        <end position="684"/>
    </location>
</feature>
<organism evidence="5">
    <name type="scientific">hydrothermal vent metagenome</name>
    <dbReference type="NCBI Taxonomy" id="652676"/>
    <lineage>
        <taxon>unclassified sequences</taxon>
        <taxon>metagenomes</taxon>
        <taxon>ecological metagenomes</taxon>
    </lineage>
</organism>
<dbReference type="InterPro" id="IPR012226">
    <property type="entry name" value="Diguanyl_cyclase/Pdiesterase"/>
</dbReference>
<dbReference type="CDD" id="cd00130">
    <property type="entry name" value="PAS"/>
    <property type="match status" value="1"/>
</dbReference>
<dbReference type="InterPro" id="IPR011006">
    <property type="entry name" value="CheY-like_superfamily"/>
</dbReference>
<dbReference type="Gene3D" id="3.30.70.270">
    <property type="match status" value="1"/>
</dbReference>
<dbReference type="CDD" id="cd17569">
    <property type="entry name" value="REC_HupR-like"/>
    <property type="match status" value="1"/>
</dbReference>
<dbReference type="PROSITE" id="PS50883">
    <property type="entry name" value="EAL"/>
    <property type="match status" value="1"/>
</dbReference>
<dbReference type="PROSITE" id="PS50112">
    <property type="entry name" value="PAS"/>
    <property type="match status" value="1"/>
</dbReference>
<dbReference type="PANTHER" id="PTHR44757:SF2">
    <property type="entry name" value="BIOFILM ARCHITECTURE MAINTENANCE PROTEIN MBAA"/>
    <property type="match status" value="1"/>
</dbReference>
<dbReference type="Gene3D" id="3.30.450.20">
    <property type="entry name" value="PAS domain"/>
    <property type="match status" value="1"/>
</dbReference>
<dbReference type="SMART" id="SM00267">
    <property type="entry name" value="GGDEF"/>
    <property type="match status" value="1"/>
</dbReference>
<dbReference type="InterPro" id="IPR035919">
    <property type="entry name" value="EAL_sf"/>
</dbReference>